<sequence>MYIALDIYSPIPLHVQLKEVLREEIEKGNYNEKIPSERELMDRFSVSRTTVREAVSALVRDGFLEKIHGKGTFITSHPVNEWLSNLRSFTETIEGMGMKPGIRLLSQKVKNNPKIAETLGVKEYYAIKRLRFANDEPIAIERTYYPVKIGLKLAEYDLNKVTLYTLLESIGIILYEAEQKITGTMPGEEDAKLLGISPATNVLAAERLTSDPRGNPLEYYYSVFRADKYAFCIKMFRKNRQILLR</sequence>
<evidence type="ECO:0000313" key="6">
    <source>
        <dbReference type="Proteomes" id="UP000239549"/>
    </source>
</evidence>
<dbReference type="InterPro" id="IPR011663">
    <property type="entry name" value="UTRA"/>
</dbReference>
<comment type="caution">
    <text evidence="5">The sequence shown here is derived from an EMBL/GenBank/DDBJ whole genome shotgun (WGS) entry which is preliminary data.</text>
</comment>
<dbReference type="Gene3D" id="1.10.10.10">
    <property type="entry name" value="Winged helix-like DNA-binding domain superfamily/Winged helix DNA-binding domain"/>
    <property type="match status" value="1"/>
</dbReference>
<feature type="domain" description="HTH gntR-type" evidence="4">
    <location>
        <begin position="11"/>
        <end position="77"/>
    </location>
</feature>
<evidence type="ECO:0000256" key="1">
    <source>
        <dbReference type="ARBA" id="ARBA00023015"/>
    </source>
</evidence>
<keyword evidence="1" id="KW-0805">Transcription regulation</keyword>
<dbReference type="GO" id="GO:0003677">
    <property type="term" value="F:DNA binding"/>
    <property type="evidence" value="ECO:0007669"/>
    <property type="project" value="UniProtKB-KW"/>
</dbReference>
<dbReference type="Gene3D" id="3.40.1410.10">
    <property type="entry name" value="Chorismate lyase-like"/>
    <property type="match status" value="1"/>
</dbReference>
<dbReference type="Pfam" id="PF07702">
    <property type="entry name" value="UTRA"/>
    <property type="match status" value="1"/>
</dbReference>
<dbReference type="AlphaFoldDB" id="A0A2L2XJ40"/>
<dbReference type="PRINTS" id="PR00035">
    <property type="entry name" value="HTHGNTR"/>
</dbReference>
<keyword evidence="2" id="KW-0238">DNA-binding</keyword>
<dbReference type="SUPFAM" id="SSF46785">
    <property type="entry name" value="Winged helix' DNA-binding domain"/>
    <property type="match status" value="1"/>
</dbReference>
<dbReference type="SUPFAM" id="SSF64288">
    <property type="entry name" value="Chorismate lyase-like"/>
    <property type="match status" value="1"/>
</dbReference>
<dbReference type="SMART" id="SM00345">
    <property type="entry name" value="HTH_GNTR"/>
    <property type="match status" value="1"/>
</dbReference>
<keyword evidence="6" id="KW-1185">Reference proteome</keyword>
<dbReference type="GO" id="GO:0045892">
    <property type="term" value="P:negative regulation of DNA-templated transcription"/>
    <property type="evidence" value="ECO:0007669"/>
    <property type="project" value="TreeGrafter"/>
</dbReference>
<reference evidence="6" key="1">
    <citation type="submission" date="2018-02" db="EMBL/GenBank/DDBJ databases">
        <title>Genome sequence of Desulfocucumis palustris strain NAW-5.</title>
        <authorList>
            <person name="Watanabe M."/>
            <person name="Kojima H."/>
            <person name="Fukui M."/>
        </authorList>
    </citation>
    <scope>NUCLEOTIDE SEQUENCE [LARGE SCALE GENOMIC DNA]</scope>
    <source>
        <strain evidence="6">NAW-5</strain>
    </source>
</reference>
<protein>
    <submittedName>
        <fullName evidence="5">Transcriptional regulator</fullName>
    </submittedName>
</protein>
<dbReference type="InterPro" id="IPR000524">
    <property type="entry name" value="Tscrpt_reg_HTH_GntR"/>
</dbReference>
<evidence type="ECO:0000313" key="5">
    <source>
        <dbReference type="EMBL" id="GBF33941.1"/>
    </source>
</evidence>
<dbReference type="Pfam" id="PF00392">
    <property type="entry name" value="GntR"/>
    <property type="match status" value="1"/>
</dbReference>
<evidence type="ECO:0000259" key="4">
    <source>
        <dbReference type="PROSITE" id="PS50949"/>
    </source>
</evidence>
<gene>
    <name evidence="5" type="ORF">DCCM_3052</name>
</gene>
<dbReference type="InterPro" id="IPR050679">
    <property type="entry name" value="Bact_HTH_transcr_reg"/>
</dbReference>
<evidence type="ECO:0000256" key="3">
    <source>
        <dbReference type="ARBA" id="ARBA00023163"/>
    </source>
</evidence>
<dbReference type="GO" id="GO:0003700">
    <property type="term" value="F:DNA-binding transcription factor activity"/>
    <property type="evidence" value="ECO:0007669"/>
    <property type="project" value="InterPro"/>
</dbReference>
<dbReference type="InterPro" id="IPR036390">
    <property type="entry name" value="WH_DNA-bd_sf"/>
</dbReference>
<keyword evidence="3" id="KW-0804">Transcription</keyword>
<proteinExistence type="predicted"/>
<dbReference type="CDD" id="cd07377">
    <property type="entry name" value="WHTH_GntR"/>
    <property type="match status" value="1"/>
</dbReference>
<dbReference type="PANTHER" id="PTHR44846:SF1">
    <property type="entry name" value="MANNOSYL-D-GLYCERATE TRANSPORT_METABOLISM SYSTEM REPRESSOR MNGR-RELATED"/>
    <property type="match status" value="1"/>
</dbReference>
<dbReference type="PANTHER" id="PTHR44846">
    <property type="entry name" value="MANNOSYL-D-GLYCERATE TRANSPORT/METABOLISM SYSTEM REPRESSOR MNGR-RELATED"/>
    <property type="match status" value="1"/>
</dbReference>
<evidence type="ECO:0000256" key="2">
    <source>
        <dbReference type="ARBA" id="ARBA00023125"/>
    </source>
</evidence>
<dbReference type="Proteomes" id="UP000239549">
    <property type="component" value="Unassembled WGS sequence"/>
</dbReference>
<organism evidence="5 6">
    <name type="scientific">Desulfocucumis palustris</name>
    <dbReference type="NCBI Taxonomy" id="1898651"/>
    <lineage>
        <taxon>Bacteria</taxon>
        <taxon>Bacillati</taxon>
        <taxon>Bacillota</taxon>
        <taxon>Clostridia</taxon>
        <taxon>Eubacteriales</taxon>
        <taxon>Desulfocucumaceae</taxon>
        <taxon>Desulfocucumis</taxon>
    </lineage>
</organism>
<dbReference type="EMBL" id="BFAV01000124">
    <property type="protein sequence ID" value="GBF33941.1"/>
    <property type="molecule type" value="Genomic_DNA"/>
</dbReference>
<dbReference type="InterPro" id="IPR028978">
    <property type="entry name" value="Chorismate_lyase_/UTRA_dom_sf"/>
</dbReference>
<dbReference type="PROSITE" id="PS50949">
    <property type="entry name" value="HTH_GNTR"/>
    <property type="match status" value="1"/>
</dbReference>
<dbReference type="InterPro" id="IPR036388">
    <property type="entry name" value="WH-like_DNA-bd_sf"/>
</dbReference>
<accession>A0A2L2XJ40</accession>
<dbReference type="SMART" id="SM00866">
    <property type="entry name" value="UTRA"/>
    <property type="match status" value="1"/>
</dbReference>
<name>A0A2L2XJ40_9FIRM</name>